<proteinExistence type="predicted"/>
<dbReference type="CDD" id="cd00067">
    <property type="entry name" value="GAL4"/>
    <property type="match status" value="1"/>
</dbReference>
<keyword evidence="10" id="KW-1185">Reference proteome</keyword>
<dbReference type="SMART" id="SM00066">
    <property type="entry name" value="GAL4"/>
    <property type="match status" value="1"/>
</dbReference>
<dbReference type="InterPro" id="IPR036864">
    <property type="entry name" value="Zn2-C6_fun-type_DNA-bd_sf"/>
</dbReference>
<feature type="region of interest" description="Disordered" evidence="7">
    <location>
        <begin position="54"/>
        <end position="84"/>
    </location>
</feature>
<evidence type="ECO:0000256" key="6">
    <source>
        <dbReference type="ARBA" id="ARBA00023242"/>
    </source>
</evidence>
<gene>
    <name evidence="9" type="ORF">N656DRAFT_774068</name>
</gene>
<keyword evidence="2" id="KW-0862">Zinc</keyword>
<name>A0AAN6YXL1_9PEZI</name>
<dbReference type="GO" id="GO:0008270">
    <property type="term" value="F:zinc ion binding"/>
    <property type="evidence" value="ECO:0007669"/>
    <property type="project" value="InterPro"/>
</dbReference>
<evidence type="ECO:0000256" key="7">
    <source>
        <dbReference type="SAM" id="MobiDB-lite"/>
    </source>
</evidence>
<protein>
    <recommendedName>
        <fullName evidence="8">Zn(2)-C6 fungal-type domain-containing protein</fullName>
    </recommendedName>
</protein>
<dbReference type="GO" id="GO:0000981">
    <property type="term" value="F:DNA-binding transcription factor activity, RNA polymerase II-specific"/>
    <property type="evidence" value="ECO:0007669"/>
    <property type="project" value="InterPro"/>
</dbReference>
<evidence type="ECO:0000313" key="10">
    <source>
        <dbReference type="Proteomes" id="UP001302812"/>
    </source>
</evidence>
<comment type="subcellular location">
    <subcellularLocation>
        <location evidence="1">Nucleus</location>
    </subcellularLocation>
</comment>
<organism evidence="9 10">
    <name type="scientific">Canariomyces notabilis</name>
    <dbReference type="NCBI Taxonomy" id="2074819"/>
    <lineage>
        <taxon>Eukaryota</taxon>
        <taxon>Fungi</taxon>
        <taxon>Dikarya</taxon>
        <taxon>Ascomycota</taxon>
        <taxon>Pezizomycotina</taxon>
        <taxon>Sordariomycetes</taxon>
        <taxon>Sordariomycetidae</taxon>
        <taxon>Sordariales</taxon>
        <taxon>Chaetomiaceae</taxon>
        <taxon>Canariomyces</taxon>
    </lineage>
</organism>
<evidence type="ECO:0000313" key="9">
    <source>
        <dbReference type="EMBL" id="KAK4117845.1"/>
    </source>
</evidence>
<comment type="caution">
    <text evidence="9">The sequence shown here is derived from an EMBL/GenBank/DDBJ whole genome shotgun (WGS) entry which is preliminary data.</text>
</comment>
<dbReference type="PANTHER" id="PTHR37534">
    <property type="entry name" value="TRANSCRIPTIONAL ACTIVATOR PROTEIN UGA3"/>
    <property type="match status" value="1"/>
</dbReference>
<keyword evidence="4" id="KW-0238">DNA-binding</keyword>
<feature type="compositionally biased region" description="Polar residues" evidence="7">
    <location>
        <begin position="56"/>
        <end position="70"/>
    </location>
</feature>
<dbReference type="InterPro" id="IPR021858">
    <property type="entry name" value="Fun_TF"/>
</dbReference>
<feature type="compositionally biased region" description="Polar residues" evidence="7">
    <location>
        <begin position="109"/>
        <end position="127"/>
    </location>
</feature>
<sequence>MQFLTPRSSHTCKTRHIRCDEKKPVCTNCERLHLHCQAYELIIKPSPWCSAPAGALSSSSRVQPDGSSTGKVHGDASTADSNGASVVTPESIWDVFNQIRVPNGGTGSGEATTDGSHSPLPASSSVPHTRHSPLDTVPLTAEMAHLLAVYRAGVATWMDIFDHGCAYQREVLRRCLTSKLLLTSICAFTAKHLSLLRVPSGGNPDLNAPDWAAAAARYYGESLRMLIACLSNNRSSQSPHDDPLTAAMLLGSYEMIAAQGQEHRRHFHGAMVLVKTHGINAQSVEGLDRANFWIYVRHDITVALINETKLQVSPKEWNVKWREGESEEDTLGNQMLWLVGRAIDVAYALPCDLPDKGVSDSERQNICADAARWLDSLPLSFRGVKYGELGDDHGFTKIYFAVPAAAAAMMYYHLLHILLYAEPTLHQPSWATQVQDHASEIANIALSDLPQSVRSFSHSPLFFAAKHIKGRPKTMLLGLLEDLEVQHGFSTRGWVKKLQHIMEIVS</sequence>
<evidence type="ECO:0000256" key="2">
    <source>
        <dbReference type="ARBA" id="ARBA00022833"/>
    </source>
</evidence>
<dbReference type="Proteomes" id="UP001302812">
    <property type="component" value="Unassembled WGS sequence"/>
</dbReference>
<dbReference type="InterPro" id="IPR001138">
    <property type="entry name" value="Zn2Cys6_DnaBD"/>
</dbReference>
<evidence type="ECO:0000256" key="3">
    <source>
        <dbReference type="ARBA" id="ARBA00023015"/>
    </source>
</evidence>
<dbReference type="GO" id="GO:0005634">
    <property type="term" value="C:nucleus"/>
    <property type="evidence" value="ECO:0007669"/>
    <property type="project" value="UniProtKB-SubCell"/>
</dbReference>
<dbReference type="SUPFAM" id="SSF57701">
    <property type="entry name" value="Zn2/Cys6 DNA-binding domain"/>
    <property type="match status" value="1"/>
</dbReference>
<dbReference type="PANTHER" id="PTHR37534:SF9">
    <property type="entry name" value="ZN(II)2CYS6 TRANSCRIPTION FACTOR (EUROFUNG)"/>
    <property type="match status" value="1"/>
</dbReference>
<feature type="domain" description="Zn(2)-C6 fungal-type" evidence="8">
    <location>
        <begin position="8"/>
        <end position="36"/>
    </location>
</feature>
<evidence type="ECO:0000259" key="8">
    <source>
        <dbReference type="PROSITE" id="PS50048"/>
    </source>
</evidence>
<dbReference type="GO" id="GO:0000976">
    <property type="term" value="F:transcription cis-regulatory region binding"/>
    <property type="evidence" value="ECO:0007669"/>
    <property type="project" value="TreeGrafter"/>
</dbReference>
<dbReference type="GeneID" id="89938315"/>
<dbReference type="EMBL" id="MU853332">
    <property type="protein sequence ID" value="KAK4117845.1"/>
    <property type="molecule type" value="Genomic_DNA"/>
</dbReference>
<evidence type="ECO:0000256" key="5">
    <source>
        <dbReference type="ARBA" id="ARBA00023163"/>
    </source>
</evidence>
<feature type="region of interest" description="Disordered" evidence="7">
    <location>
        <begin position="104"/>
        <end position="131"/>
    </location>
</feature>
<keyword evidence="3" id="KW-0805">Transcription regulation</keyword>
<dbReference type="Pfam" id="PF11951">
    <property type="entry name" value="Fungal_trans_2"/>
    <property type="match status" value="1"/>
</dbReference>
<keyword evidence="6" id="KW-0539">Nucleus</keyword>
<dbReference type="GO" id="GO:0045944">
    <property type="term" value="P:positive regulation of transcription by RNA polymerase II"/>
    <property type="evidence" value="ECO:0007669"/>
    <property type="project" value="TreeGrafter"/>
</dbReference>
<dbReference type="PROSITE" id="PS50048">
    <property type="entry name" value="ZN2_CY6_FUNGAL_2"/>
    <property type="match status" value="1"/>
</dbReference>
<evidence type="ECO:0000256" key="1">
    <source>
        <dbReference type="ARBA" id="ARBA00004123"/>
    </source>
</evidence>
<dbReference type="RefSeq" id="XP_064675415.1">
    <property type="nucleotide sequence ID" value="XM_064814190.1"/>
</dbReference>
<reference evidence="9" key="2">
    <citation type="submission" date="2023-05" db="EMBL/GenBank/DDBJ databases">
        <authorList>
            <consortium name="Lawrence Berkeley National Laboratory"/>
            <person name="Steindorff A."/>
            <person name="Hensen N."/>
            <person name="Bonometti L."/>
            <person name="Westerberg I."/>
            <person name="Brannstrom I.O."/>
            <person name="Guillou S."/>
            <person name="Cros-Aarteil S."/>
            <person name="Calhoun S."/>
            <person name="Haridas S."/>
            <person name="Kuo A."/>
            <person name="Mondo S."/>
            <person name="Pangilinan J."/>
            <person name="Riley R."/>
            <person name="Labutti K."/>
            <person name="Andreopoulos B."/>
            <person name="Lipzen A."/>
            <person name="Chen C."/>
            <person name="Yanf M."/>
            <person name="Daum C."/>
            <person name="Ng V."/>
            <person name="Clum A."/>
            <person name="Ohm R."/>
            <person name="Martin F."/>
            <person name="Silar P."/>
            <person name="Natvig D."/>
            <person name="Lalanne C."/>
            <person name="Gautier V."/>
            <person name="Ament-Velasquez S.L."/>
            <person name="Kruys A."/>
            <person name="Hutchinson M.I."/>
            <person name="Powell A.J."/>
            <person name="Barry K."/>
            <person name="Miller A.N."/>
            <person name="Grigoriev I.V."/>
            <person name="Debuchy R."/>
            <person name="Gladieux P."/>
            <person name="Thoren M.H."/>
            <person name="Johannesson H."/>
        </authorList>
    </citation>
    <scope>NUCLEOTIDE SEQUENCE</scope>
    <source>
        <strain evidence="9">CBS 508.74</strain>
    </source>
</reference>
<dbReference type="Pfam" id="PF00172">
    <property type="entry name" value="Zn_clus"/>
    <property type="match status" value="1"/>
</dbReference>
<reference evidence="9" key="1">
    <citation type="journal article" date="2023" name="Mol. Phylogenet. Evol.">
        <title>Genome-scale phylogeny and comparative genomics of the fungal order Sordariales.</title>
        <authorList>
            <person name="Hensen N."/>
            <person name="Bonometti L."/>
            <person name="Westerberg I."/>
            <person name="Brannstrom I.O."/>
            <person name="Guillou S."/>
            <person name="Cros-Aarteil S."/>
            <person name="Calhoun S."/>
            <person name="Haridas S."/>
            <person name="Kuo A."/>
            <person name="Mondo S."/>
            <person name="Pangilinan J."/>
            <person name="Riley R."/>
            <person name="LaButti K."/>
            <person name="Andreopoulos B."/>
            <person name="Lipzen A."/>
            <person name="Chen C."/>
            <person name="Yan M."/>
            <person name="Daum C."/>
            <person name="Ng V."/>
            <person name="Clum A."/>
            <person name="Steindorff A."/>
            <person name="Ohm R.A."/>
            <person name="Martin F."/>
            <person name="Silar P."/>
            <person name="Natvig D.O."/>
            <person name="Lalanne C."/>
            <person name="Gautier V."/>
            <person name="Ament-Velasquez S.L."/>
            <person name="Kruys A."/>
            <person name="Hutchinson M.I."/>
            <person name="Powell A.J."/>
            <person name="Barry K."/>
            <person name="Miller A.N."/>
            <person name="Grigoriev I.V."/>
            <person name="Debuchy R."/>
            <person name="Gladieux P."/>
            <person name="Hiltunen Thoren M."/>
            <person name="Johannesson H."/>
        </authorList>
    </citation>
    <scope>NUCLEOTIDE SEQUENCE</scope>
    <source>
        <strain evidence="9">CBS 508.74</strain>
    </source>
</reference>
<evidence type="ECO:0000256" key="4">
    <source>
        <dbReference type="ARBA" id="ARBA00023125"/>
    </source>
</evidence>
<dbReference type="AlphaFoldDB" id="A0AAN6YXL1"/>
<accession>A0AAN6YXL1</accession>
<keyword evidence="5" id="KW-0804">Transcription</keyword>
<dbReference type="Gene3D" id="4.10.240.10">
    <property type="entry name" value="Zn(2)-C6 fungal-type DNA-binding domain"/>
    <property type="match status" value="1"/>
</dbReference>